<dbReference type="RefSeq" id="WP_035248904.1">
    <property type="nucleotide sequence ID" value="NZ_ARXU01000010.1"/>
</dbReference>
<comment type="caution">
    <text evidence="2">The sequence shown here is derived from an EMBL/GenBank/DDBJ whole genome shotgun (WGS) entry which is preliminary data.</text>
</comment>
<dbReference type="Pfam" id="PF05618">
    <property type="entry name" value="Zn_protease"/>
    <property type="match status" value="1"/>
</dbReference>
<proteinExistence type="predicted"/>
<organism evidence="2 3">
    <name type="scientific">Alcanivorax jadensis T9</name>
    <dbReference type="NCBI Taxonomy" id="1177181"/>
    <lineage>
        <taxon>Bacteria</taxon>
        <taxon>Pseudomonadati</taxon>
        <taxon>Pseudomonadota</taxon>
        <taxon>Gammaproteobacteria</taxon>
        <taxon>Oceanospirillales</taxon>
        <taxon>Alcanivoracaceae</taxon>
        <taxon>Alcanivorax</taxon>
    </lineage>
</organism>
<evidence type="ECO:0000313" key="3">
    <source>
        <dbReference type="Proteomes" id="UP000029443"/>
    </source>
</evidence>
<dbReference type="Proteomes" id="UP000029443">
    <property type="component" value="Unassembled WGS sequence"/>
</dbReference>
<evidence type="ECO:0000259" key="1">
    <source>
        <dbReference type="Pfam" id="PF05618"/>
    </source>
</evidence>
<protein>
    <recommendedName>
        <fullName evidence="1">Retropepsin-like aspartic endopeptidase domain-containing protein</fullName>
    </recommendedName>
</protein>
<accession>A0ABR4WAZ0</accession>
<sequence length="145" mass="16399">MVNKVTVGWREWVALPELDIEAIKAKVDTGARTSALHAFQVESFQRDNQEWVRFSIHPIQGQDQVSHCEAVVLDRRVVTDSGGHKEERPVILTHIELGGRRWPIEITLTDRENMKFRMLLGRTAMGEIAVDPTASFLLGGNKDQP</sequence>
<keyword evidence="3" id="KW-1185">Reference proteome</keyword>
<dbReference type="InterPro" id="IPR021109">
    <property type="entry name" value="Peptidase_aspartic_dom_sf"/>
</dbReference>
<dbReference type="InterPro" id="IPR008503">
    <property type="entry name" value="Asp_endopeptidase"/>
</dbReference>
<reference evidence="2 3" key="1">
    <citation type="submission" date="2012-09" db="EMBL/GenBank/DDBJ databases">
        <title>Genome Sequence of alkane-degrading Bacterium Alcanivorax jadensis T9.</title>
        <authorList>
            <person name="Lai Q."/>
            <person name="Shao Z."/>
        </authorList>
    </citation>
    <scope>NUCLEOTIDE SEQUENCE [LARGE SCALE GENOMIC DNA]</scope>
    <source>
        <strain evidence="2 3">T9</strain>
    </source>
</reference>
<gene>
    <name evidence="2" type="ORF">T9A_02463</name>
</gene>
<name>A0ABR4WAZ0_9GAMM</name>
<dbReference type="Gene3D" id="2.40.70.10">
    <property type="entry name" value="Acid Proteases"/>
    <property type="match status" value="1"/>
</dbReference>
<dbReference type="PANTHER" id="PTHR38037:SF1">
    <property type="entry name" value="ATP-DEPENDENT ZINC PROTEASE DOMAIN-CONTAINING PROTEIN-RELATED"/>
    <property type="match status" value="1"/>
</dbReference>
<dbReference type="SUPFAM" id="SSF50630">
    <property type="entry name" value="Acid proteases"/>
    <property type="match status" value="1"/>
</dbReference>
<dbReference type="EMBL" id="ARXU01000010">
    <property type="protein sequence ID" value="KGD60507.1"/>
    <property type="molecule type" value="Genomic_DNA"/>
</dbReference>
<evidence type="ECO:0000313" key="2">
    <source>
        <dbReference type="EMBL" id="KGD60507.1"/>
    </source>
</evidence>
<feature type="domain" description="Retropepsin-like aspartic endopeptidase" evidence="1">
    <location>
        <begin position="7"/>
        <end position="136"/>
    </location>
</feature>
<dbReference type="PANTHER" id="PTHR38037">
    <property type="entry name" value="ZN_PROTEASE DOMAIN-CONTAINING PROTEIN"/>
    <property type="match status" value="1"/>
</dbReference>